<evidence type="ECO:0000313" key="3">
    <source>
        <dbReference type="RefSeq" id="XP_035665529.1"/>
    </source>
</evidence>
<accession>A0A9J7HTE7</accession>
<feature type="region of interest" description="Disordered" evidence="1">
    <location>
        <begin position="1655"/>
        <end position="1691"/>
    </location>
</feature>
<sequence>MTRARFKDGLELLATLVLLTVGIGDTTGQLLVKHLDGDVLTDGEYNRVELLVKADQGTISAGSYGIDFYLSTDTTLDPLSDRLLMSQDQTPEIQNGWLVDLSQLDVPVKSGDWTQRERDGICGQSDHARLIVHIHNITADVVLDVEHAQPAKVICEGDYAALSKASVSLGPNDWLYVDTDVVLTVDVTVHNFHMEPFPAEQDNFQLEVYINEEMDPTATPFKVSTAVLWYPPEAYLPLQPGSSRSLKGVKVRVRLPANQANMQEYFMVKVVPPAGVSDDVGNDFAVDMDNRLVHSTTGTSEYQDAVVTAFSLDPPVFLANDAQVVISAEVDVTVGSSAQQVNVGEVNPSYAAKLYWSMSQEMEANTRIESGIGLVINGYHVRGGEGPVTHDIERTGTISVPADPKYCGSVYAILVADSQKALQDPDRADNIAVVPALIQCSQSDVFAVTGLTVSGPSKLWAGVKTTLTLDFRVACAKPACDISASTPTFQLEIRGNGAQQDSWAVIDSSWMGAISPGLIYPFKDDIENSTVTVSVTLPVTVARGTCSDLNKLEVVVSTGPGTGETDGYSGNDVAEISMEYQCSDILDLHVDTMSVLSQTLTPGMATPFSAIIHTTAEGSNALSASDIQHYKFKFFLSQNQMLDPSKDVEVPYIMPIWMRPLLGQIVNGDDVAIVFDTSGLFIPKTGYGDFCGDVYVSILLDTYEEDPSDNVIGQYEEGSEGNNAYTTLVHMDCPPPPTEGSFLNPRLHLSGPMFHHEYKLIPAPFPVTFDITISNQGITTTQLGVSNFELRAYFSDDGDLDPAWDTAFDIDFGPDVVKKAARLDPGESMRLNGLSLTVNPQLSRPRCLQLESPHLFIEVQPEDSTLPGYLTHTVSIPLKKMCDAVDISIEDFNLNDGPEISAGTPKVFNLRTRVSAAGHAVLNRYSYHFYLSHDEMLGQDDIEIPHEPSSTDYTQLNLEISGLTYHTLQHSFGGVEGPLTIDQYYPYVGHYCGWTYLGVEVRVQEASVDDLRPYNNIQLKRIFLHCDGDGLGLSDVTFDPAPARYYAENVEVKAKLTFTVTNLMGTRDIPEVQGNEVNFHVKFYLSDDIVFDGEDEELSLDDFGLNDEHRQMMRAGLARDNSLYFRDIPVTFTPTAEMCQKTHLLFAVLRGAGLLSSAPVTDISVSLFTLDSAPDPNTGQPGSFSLTVDVVLGDLEAITDNPVFGIEFYLSNDNTLDPSDLPLNYERTAAQMADLSDNITSDSTVTLDGDNLLVPPDARFCGSVYILVQVDPLNTISEADKLNNVMDASFTYSCDNDLFKVISSSFATNKMYHVGIPSPVTIDLMLKYVHSSPLNAGSANELNFDFKLYVQRGSRFNRHMAIPVVTSFEFTTASDGDQRFQQLSQDDEVTFSRVSGLVEIPNLACEANVDHLFVSVESDVDGEEHVEENNVAGTRISIDTDCSDPDSVDLVTTSFTLDPDPVIELGRPKGFAMSLDIMVTGSAGWLQGQMPDRLSYQLYIRKKTADPAEALSQWKRISYNRQKFPLLQEDTTETRNDLDFGDTDGFVLPIYDYLPYCGSDSVIKVVMDDSQDLDEANEGNNEQEVDVNVQSSMCTSDIKELSIVTFELADDADTINIGDIVQYNLNVAIMLGDAASLSPGTPHFGFRLIMSPEMSTSHSDAEELDPPVSYTPQQDGARQDAYSAGYHERRC</sequence>
<dbReference type="GeneID" id="118408773"/>
<reference evidence="2" key="1">
    <citation type="journal article" date="2020" name="Nat. Ecol. Evol.">
        <title>Deeply conserved synteny resolves early events in vertebrate evolution.</title>
        <authorList>
            <person name="Simakov O."/>
            <person name="Marletaz F."/>
            <person name="Yue J.X."/>
            <person name="O'Connell B."/>
            <person name="Jenkins J."/>
            <person name="Brandt A."/>
            <person name="Calef R."/>
            <person name="Tung C.H."/>
            <person name="Huang T.K."/>
            <person name="Schmutz J."/>
            <person name="Satoh N."/>
            <person name="Yu J.K."/>
            <person name="Putnam N.H."/>
            <person name="Green R.E."/>
            <person name="Rokhsar D.S."/>
        </authorList>
    </citation>
    <scope>NUCLEOTIDE SEQUENCE [LARGE SCALE GENOMIC DNA]</scope>
    <source>
        <strain evidence="2">S238N-H82</strain>
    </source>
</reference>
<dbReference type="OrthoDB" id="10043391at2759"/>
<dbReference type="Proteomes" id="UP000001554">
    <property type="component" value="Chromosome 2"/>
</dbReference>
<reference evidence="3" key="2">
    <citation type="submission" date="2025-08" db="UniProtKB">
        <authorList>
            <consortium name="RefSeq"/>
        </authorList>
    </citation>
    <scope>IDENTIFICATION</scope>
    <source>
        <strain evidence="3">S238N-H82</strain>
        <tissue evidence="3">Testes</tissue>
    </source>
</reference>
<proteinExistence type="predicted"/>
<evidence type="ECO:0000256" key="1">
    <source>
        <dbReference type="SAM" id="MobiDB-lite"/>
    </source>
</evidence>
<dbReference type="InterPro" id="IPR013783">
    <property type="entry name" value="Ig-like_fold"/>
</dbReference>
<protein>
    <submittedName>
        <fullName evidence="3">Uncharacterized protein LOC118408773</fullName>
    </submittedName>
</protein>
<dbReference type="KEGG" id="bfo:118408773"/>
<organism evidence="2 3">
    <name type="scientific">Branchiostoma floridae</name>
    <name type="common">Florida lancelet</name>
    <name type="synonym">Amphioxus</name>
    <dbReference type="NCBI Taxonomy" id="7739"/>
    <lineage>
        <taxon>Eukaryota</taxon>
        <taxon>Metazoa</taxon>
        <taxon>Chordata</taxon>
        <taxon>Cephalochordata</taxon>
        <taxon>Leptocardii</taxon>
        <taxon>Amphioxiformes</taxon>
        <taxon>Branchiostomatidae</taxon>
        <taxon>Branchiostoma</taxon>
    </lineage>
</organism>
<dbReference type="RefSeq" id="XP_035665529.1">
    <property type="nucleotide sequence ID" value="XM_035809636.1"/>
</dbReference>
<name>A0A9J7HTE7_BRAFL</name>
<keyword evidence="2" id="KW-1185">Reference proteome</keyword>
<evidence type="ECO:0000313" key="2">
    <source>
        <dbReference type="Proteomes" id="UP000001554"/>
    </source>
</evidence>
<dbReference type="Gene3D" id="2.60.40.10">
    <property type="entry name" value="Immunoglobulins"/>
    <property type="match status" value="1"/>
</dbReference>
<gene>
    <name evidence="3" type="primary">LOC118408773</name>
</gene>